<reference evidence="11 12" key="1">
    <citation type="journal article" date="2019" name="Sci. Rep.">
        <title>Comparative genomics of chytrid fungi reveal insights into the obligate biotrophic and pathogenic lifestyle of Synchytrium endobioticum.</title>
        <authorList>
            <person name="van de Vossenberg B.T.L.H."/>
            <person name="Warris S."/>
            <person name="Nguyen H.D.T."/>
            <person name="van Gent-Pelzer M.P.E."/>
            <person name="Joly D.L."/>
            <person name="van de Geest H.C."/>
            <person name="Bonants P.J.M."/>
            <person name="Smith D.S."/>
            <person name="Levesque C.A."/>
            <person name="van der Lee T.A.J."/>
        </authorList>
    </citation>
    <scope>NUCLEOTIDE SEQUENCE [LARGE SCALE GENOMIC DNA]</scope>
    <source>
        <strain evidence="11 12">LEV6574</strain>
    </source>
</reference>
<evidence type="ECO:0000259" key="10">
    <source>
        <dbReference type="Pfam" id="PF17767"/>
    </source>
</evidence>
<dbReference type="Proteomes" id="UP000320475">
    <property type="component" value="Unassembled WGS sequence"/>
</dbReference>
<sequence length="405" mass="46006">MITSILDNDLYKFAMQNAVKQLYPDVVVVYKFKNRNLKQAYTQEAVQVLQARLNSLSELALTAGEEAWLREQVPSFPDDYFAYLRSFRFKPKEHLSIELSAEGLLSVDAKGLWIETILYEVPFLSLVSEVYFDVIDKDWLMKSQNDLAKHKISRLIQNKITFSDFGTRRRRNFETQRIFTEALRDAVDLFGSECGVQGTSNVYLAYLYELKPIGTMAHEWIMGASALFSKDDIVHTNQAALRTWRKVYPTHFGIALSDTYGTDVFFKDFDQELTQDYDGVRQDSGDPKKFVDAWVQHCQNVGVDVGTKVVVFSDSLSVDLCSDLQEYCRKRGVVARYGIGTHFTNDFKKASNPSEKSPALNIVMKLDTVNGSRVVKLSDDKNKYTGDTEAVKKVLKALGKSSTIS</sequence>
<dbReference type="InterPro" id="IPR006406">
    <property type="entry name" value="Nic_PRibTrfase"/>
</dbReference>
<dbReference type="Pfam" id="PF17767">
    <property type="entry name" value="NAPRTase_N"/>
    <property type="match status" value="1"/>
</dbReference>
<dbReference type="EC" id="6.3.4.21" evidence="3 8"/>
<feature type="domain" description="Nicotinate phosphoribosyltransferase N-terminal" evidence="10">
    <location>
        <begin position="6"/>
        <end position="128"/>
    </location>
</feature>
<dbReference type="EMBL" id="QEAM01000115">
    <property type="protein sequence ID" value="TPX46080.1"/>
    <property type="molecule type" value="Genomic_DNA"/>
</dbReference>
<dbReference type="AlphaFoldDB" id="A0A507D4B1"/>
<evidence type="ECO:0000256" key="5">
    <source>
        <dbReference type="ARBA" id="ARBA00022598"/>
    </source>
</evidence>
<evidence type="ECO:0000256" key="4">
    <source>
        <dbReference type="ARBA" id="ARBA00022553"/>
    </source>
</evidence>
<comment type="caution">
    <text evidence="11">The sequence shown here is derived from an EMBL/GenBank/DDBJ whole genome shotgun (WGS) entry which is preliminary data.</text>
</comment>
<dbReference type="InterPro" id="IPR041525">
    <property type="entry name" value="N/Namide_PRibTrfase"/>
</dbReference>
<keyword evidence="11" id="KW-0808">Transferase</keyword>
<comment type="catalytic activity">
    <reaction evidence="7 8">
        <text>5-phospho-alpha-D-ribose 1-diphosphate + nicotinate + ATP + H2O = nicotinate beta-D-ribonucleotide + ADP + phosphate + diphosphate</text>
        <dbReference type="Rhea" id="RHEA:36163"/>
        <dbReference type="ChEBI" id="CHEBI:15377"/>
        <dbReference type="ChEBI" id="CHEBI:30616"/>
        <dbReference type="ChEBI" id="CHEBI:32544"/>
        <dbReference type="ChEBI" id="CHEBI:33019"/>
        <dbReference type="ChEBI" id="CHEBI:43474"/>
        <dbReference type="ChEBI" id="CHEBI:57502"/>
        <dbReference type="ChEBI" id="CHEBI:58017"/>
        <dbReference type="ChEBI" id="CHEBI:456216"/>
        <dbReference type="EC" id="6.3.4.21"/>
    </reaction>
</comment>
<dbReference type="OrthoDB" id="193380at2759"/>
<dbReference type="HAMAP" id="MF_00570">
    <property type="entry name" value="NAPRTase"/>
    <property type="match status" value="1"/>
</dbReference>
<protein>
    <recommendedName>
        <fullName evidence="3 8">Nicotinate phosphoribosyltransferase</fullName>
        <ecNumber evidence="3 8">6.3.4.21</ecNumber>
    </recommendedName>
</protein>
<organism evidence="11 12">
    <name type="scientific">Synchytrium endobioticum</name>
    <dbReference type="NCBI Taxonomy" id="286115"/>
    <lineage>
        <taxon>Eukaryota</taxon>
        <taxon>Fungi</taxon>
        <taxon>Fungi incertae sedis</taxon>
        <taxon>Chytridiomycota</taxon>
        <taxon>Chytridiomycota incertae sedis</taxon>
        <taxon>Chytridiomycetes</taxon>
        <taxon>Synchytriales</taxon>
        <taxon>Synchytriaceae</taxon>
        <taxon>Synchytrium</taxon>
    </lineage>
</organism>
<dbReference type="Pfam" id="PF04095">
    <property type="entry name" value="NAPRTase"/>
    <property type="match status" value="1"/>
</dbReference>
<dbReference type="InterPro" id="IPR040727">
    <property type="entry name" value="NAPRTase_N"/>
</dbReference>
<dbReference type="GO" id="GO:0034355">
    <property type="term" value="P:NAD+ biosynthetic process via the salvage pathway"/>
    <property type="evidence" value="ECO:0007669"/>
    <property type="project" value="TreeGrafter"/>
</dbReference>
<comment type="pathway">
    <text evidence="1 8">Cofactor biosynthesis; NAD(+) biosynthesis; nicotinate D-ribonucleotide from nicotinate: step 1/1.</text>
</comment>
<name>A0A507D4B1_9FUNG</name>
<evidence type="ECO:0000259" key="9">
    <source>
        <dbReference type="Pfam" id="PF04095"/>
    </source>
</evidence>
<dbReference type="SUPFAM" id="SSF54675">
    <property type="entry name" value="Nicotinate/Quinolinate PRTase N-terminal domain-like"/>
    <property type="match status" value="1"/>
</dbReference>
<keyword evidence="5 8" id="KW-0436">Ligase</keyword>
<dbReference type="PANTHER" id="PTHR11098">
    <property type="entry name" value="NICOTINATE PHOSPHORIBOSYLTRANSFERASE"/>
    <property type="match status" value="1"/>
</dbReference>
<keyword evidence="4" id="KW-0597">Phosphoprotein</keyword>
<dbReference type="SUPFAM" id="SSF51690">
    <property type="entry name" value="Nicotinate/Quinolinate PRTase C-terminal domain-like"/>
    <property type="match status" value="1"/>
</dbReference>
<evidence type="ECO:0000256" key="7">
    <source>
        <dbReference type="ARBA" id="ARBA00048668"/>
    </source>
</evidence>
<evidence type="ECO:0000256" key="8">
    <source>
        <dbReference type="RuleBase" id="RU003838"/>
    </source>
</evidence>
<dbReference type="PIRSF" id="PIRSF000484">
    <property type="entry name" value="NAPRT"/>
    <property type="match status" value="1"/>
</dbReference>
<dbReference type="GO" id="GO:0016757">
    <property type="term" value="F:glycosyltransferase activity"/>
    <property type="evidence" value="ECO:0007669"/>
    <property type="project" value="UniProtKB-KW"/>
</dbReference>
<keyword evidence="11" id="KW-0328">Glycosyltransferase</keyword>
<comment type="similarity">
    <text evidence="2 8">Belongs to the NAPRTase family.</text>
</comment>
<dbReference type="GO" id="GO:0004516">
    <property type="term" value="F:nicotinate phosphoribosyltransferase activity"/>
    <property type="evidence" value="ECO:0007669"/>
    <property type="project" value="UniProtKB-UniRule"/>
</dbReference>
<feature type="domain" description="Nicotinate/nicotinamide phosphoribosyltransferase" evidence="9">
    <location>
        <begin position="161"/>
        <end position="395"/>
    </location>
</feature>
<proteinExistence type="inferred from homology"/>
<dbReference type="NCBIfam" id="TIGR01514">
    <property type="entry name" value="NAPRTase"/>
    <property type="match status" value="1"/>
</dbReference>
<keyword evidence="6 8" id="KW-0662">Pyridine nucleotide biosynthesis</keyword>
<evidence type="ECO:0000256" key="6">
    <source>
        <dbReference type="ARBA" id="ARBA00022642"/>
    </source>
</evidence>
<evidence type="ECO:0000256" key="3">
    <source>
        <dbReference type="ARBA" id="ARBA00013236"/>
    </source>
</evidence>
<dbReference type="InterPro" id="IPR036068">
    <property type="entry name" value="Nicotinate_pribotase-like_C"/>
</dbReference>
<comment type="function">
    <text evidence="8">Catalyzes the synthesis of beta-nicotinate D-ribonucleotide from nicotinate and 5-phospho-D-ribose 1-phosphate at the expense of ATP.</text>
</comment>
<dbReference type="UniPathway" id="UPA00253">
    <property type="reaction ID" value="UER00457"/>
</dbReference>
<accession>A0A507D4B1</accession>
<dbReference type="GO" id="GO:0005829">
    <property type="term" value="C:cytosol"/>
    <property type="evidence" value="ECO:0007669"/>
    <property type="project" value="TreeGrafter"/>
</dbReference>
<dbReference type="NCBIfam" id="NF003704">
    <property type="entry name" value="PRK05321.1"/>
    <property type="match status" value="1"/>
</dbReference>
<dbReference type="VEuPathDB" id="FungiDB:SeMB42_g01082"/>
<dbReference type="PANTHER" id="PTHR11098:SF1">
    <property type="entry name" value="NICOTINATE PHOSPHORIBOSYLTRANSFERASE"/>
    <property type="match status" value="1"/>
</dbReference>
<evidence type="ECO:0000256" key="1">
    <source>
        <dbReference type="ARBA" id="ARBA00004952"/>
    </source>
</evidence>
<evidence type="ECO:0000313" key="11">
    <source>
        <dbReference type="EMBL" id="TPX46080.1"/>
    </source>
</evidence>
<evidence type="ECO:0000313" key="12">
    <source>
        <dbReference type="Proteomes" id="UP000320475"/>
    </source>
</evidence>
<evidence type="ECO:0000256" key="2">
    <source>
        <dbReference type="ARBA" id="ARBA00010897"/>
    </source>
</evidence>
<gene>
    <name evidence="11" type="primary">NPT1</name>
    <name evidence="11" type="ORF">SeLEV6574_g03428</name>
</gene>
<dbReference type="InterPro" id="IPR007229">
    <property type="entry name" value="Nic_PRibTrfase-Fam"/>
</dbReference>
<comment type="PTM">
    <text evidence="8">Transiently phosphorylated on a His residue during the reaction cycle. Phosphorylation strongly increases the affinity for substrates and increases the rate of nicotinate D-ribonucleotide production. Dephosphorylation regenerates the low-affinity form of the enzyme, leading to product release.</text>
</comment>
<dbReference type="Gene3D" id="3.20.140.10">
    <property type="entry name" value="nicotinate phosphoribosyltransferase"/>
    <property type="match status" value="1"/>
</dbReference>